<gene>
    <name evidence="1" type="ORF">DSM104443_04284</name>
</gene>
<dbReference type="InterPro" id="IPR029032">
    <property type="entry name" value="AhpD-like"/>
</dbReference>
<dbReference type="EMBL" id="CP053069">
    <property type="protein sequence ID" value="QJR13189.1"/>
    <property type="molecule type" value="Genomic_DNA"/>
</dbReference>
<dbReference type="SUPFAM" id="SSF69118">
    <property type="entry name" value="AhpD-like"/>
    <property type="match status" value="1"/>
</dbReference>
<name>A0A6M4H110_9PROT</name>
<evidence type="ECO:0008006" key="3">
    <source>
        <dbReference type="Google" id="ProtNLM"/>
    </source>
</evidence>
<reference evidence="1 2" key="1">
    <citation type="submission" date="2020-04" db="EMBL/GenBank/DDBJ databases">
        <title>Usitatibacter rugosus gen. nov., sp. nov. and Usitatibacter palustris sp. nov., novel members of Usitatibacteraceae fam. nov. within the order Nitrosomonadales isolated from soil.</title>
        <authorList>
            <person name="Huber K.J."/>
            <person name="Neumann-Schaal M."/>
            <person name="Geppert A."/>
            <person name="Luckner M."/>
            <person name="Wanner G."/>
            <person name="Overmann J."/>
        </authorList>
    </citation>
    <scope>NUCLEOTIDE SEQUENCE [LARGE SCALE GENOMIC DNA]</scope>
    <source>
        <strain evidence="1 2">0125_3</strain>
    </source>
</reference>
<dbReference type="PANTHER" id="PTHR34846">
    <property type="entry name" value="4-CARBOXYMUCONOLACTONE DECARBOXYLASE FAMILY PROTEIN (AFU_ORTHOLOGUE AFUA_6G11590)"/>
    <property type="match status" value="1"/>
</dbReference>
<dbReference type="Gene3D" id="1.20.1290.10">
    <property type="entry name" value="AhpD-like"/>
    <property type="match status" value="1"/>
</dbReference>
<dbReference type="RefSeq" id="WP_171096043.1">
    <property type="nucleotide sequence ID" value="NZ_CP053069.1"/>
</dbReference>
<dbReference type="KEGG" id="uru:DSM104443_04284"/>
<proteinExistence type="predicted"/>
<evidence type="ECO:0000313" key="1">
    <source>
        <dbReference type="EMBL" id="QJR13189.1"/>
    </source>
</evidence>
<accession>A0A6M4H110</accession>
<dbReference type="AlphaFoldDB" id="A0A6M4H110"/>
<protein>
    <recommendedName>
        <fullName evidence="3">4-carboxymuconolactone decarboxylase</fullName>
    </recommendedName>
</protein>
<dbReference type="PANTHER" id="PTHR34846:SF11">
    <property type="entry name" value="4-CARBOXYMUCONOLACTONE DECARBOXYLASE FAMILY PROTEIN (AFU_ORTHOLOGUE AFUA_6G11590)"/>
    <property type="match status" value="1"/>
</dbReference>
<keyword evidence="2" id="KW-1185">Reference proteome</keyword>
<sequence>MNDRMPPLTDAQMNDAQKKAAADLIAGPRKGVFGPFIPLMRSPELMDRMQRVGEYLRFGSTVPGKLNEFAMCIVARHVTNHFEWAIHYPNAVKAGVAKETLDAIGAGRQPLSMAPDEAVVHGFVTELLRTHGVSDATYEAVLKAHGEQGLIDLAGLVGYFIAICLVMNVAHTPAPKSDVVPLAHLPM</sequence>
<organism evidence="1 2">
    <name type="scientific">Usitatibacter rugosus</name>
    <dbReference type="NCBI Taxonomy" id="2732067"/>
    <lineage>
        <taxon>Bacteria</taxon>
        <taxon>Pseudomonadati</taxon>
        <taxon>Pseudomonadota</taxon>
        <taxon>Betaproteobacteria</taxon>
        <taxon>Nitrosomonadales</taxon>
        <taxon>Usitatibacteraceae</taxon>
        <taxon>Usitatibacter</taxon>
    </lineage>
</organism>
<evidence type="ECO:0000313" key="2">
    <source>
        <dbReference type="Proteomes" id="UP000501534"/>
    </source>
</evidence>
<dbReference type="Proteomes" id="UP000501534">
    <property type="component" value="Chromosome"/>
</dbReference>